<dbReference type="InterPro" id="IPR058922">
    <property type="entry name" value="WHD_DRP"/>
</dbReference>
<dbReference type="Proteomes" id="UP001190926">
    <property type="component" value="Unassembled WGS sequence"/>
</dbReference>
<evidence type="ECO:0000259" key="10">
    <source>
        <dbReference type="Pfam" id="PF23559"/>
    </source>
</evidence>
<dbReference type="GO" id="GO:0005524">
    <property type="term" value="F:ATP binding"/>
    <property type="evidence" value="ECO:0007669"/>
    <property type="project" value="UniProtKB-KW"/>
</dbReference>
<dbReference type="GO" id="GO:0043531">
    <property type="term" value="F:ADP binding"/>
    <property type="evidence" value="ECO:0007669"/>
    <property type="project" value="InterPro"/>
</dbReference>
<keyword evidence="7" id="KW-1133">Transmembrane helix</keyword>
<dbReference type="Pfam" id="PF18052">
    <property type="entry name" value="Rx_N"/>
    <property type="match status" value="1"/>
</dbReference>
<dbReference type="InterPro" id="IPR027417">
    <property type="entry name" value="P-loop_NTPase"/>
</dbReference>
<dbReference type="Gene3D" id="1.10.8.430">
    <property type="entry name" value="Helical domain of apoptotic protease-activating factors"/>
    <property type="match status" value="1"/>
</dbReference>
<feature type="domain" description="Disease resistance R13L4/SHOC-2-like LRR" evidence="11">
    <location>
        <begin position="588"/>
        <end position="900"/>
    </location>
</feature>
<evidence type="ECO:0000256" key="3">
    <source>
        <dbReference type="ARBA" id="ARBA00022737"/>
    </source>
</evidence>
<evidence type="ECO:0000256" key="1">
    <source>
        <dbReference type="ARBA" id="ARBA00008894"/>
    </source>
</evidence>
<dbReference type="InterPro" id="IPR002182">
    <property type="entry name" value="NB-ARC"/>
</dbReference>
<dbReference type="InterPro" id="IPR041118">
    <property type="entry name" value="Rx_N"/>
</dbReference>
<keyword evidence="2" id="KW-0433">Leucine-rich repeat</keyword>
<dbReference type="EMBL" id="SDAM02000285">
    <property type="protein sequence ID" value="KAH6824935.1"/>
    <property type="molecule type" value="Genomic_DNA"/>
</dbReference>
<dbReference type="GO" id="GO:0051607">
    <property type="term" value="P:defense response to virus"/>
    <property type="evidence" value="ECO:0007669"/>
    <property type="project" value="UniProtKB-ARBA"/>
</dbReference>
<evidence type="ECO:0000313" key="12">
    <source>
        <dbReference type="EMBL" id="KAH6824935.1"/>
    </source>
</evidence>
<dbReference type="GO" id="GO:0098542">
    <property type="term" value="P:defense response to other organism"/>
    <property type="evidence" value="ECO:0007669"/>
    <property type="project" value="TreeGrafter"/>
</dbReference>
<dbReference type="Gene3D" id="3.80.10.10">
    <property type="entry name" value="Ribonuclease Inhibitor"/>
    <property type="match status" value="1"/>
</dbReference>
<feature type="domain" description="Disease resistance N-terminal" evidence="9">
    <location>
        <begin position="5"/>
        <end position="87"/>
    </location>
</feature>
<evidence type="ECO:0000256" key="7">
    <source>
        <dbReference type="SAM" id="Phobius"/>
    </source>
</evidence>
<feature type="domain" description="Disease resistance protein winged helix" evidence="10">
    <location>
        <begin position="426"/>
        <end position="501"/>
    </location>
</feature>
<dbReference type="InterPro" id="IPR036388">
    <property type="entry name" value="WH-like_DNA-bd_sf"/>
</dbReference>
<name>A0AAD4P3U8_PERFH</name>
<keyword evidence="5" id="KW-0611">Plant defense</keyword>
<evidence type="ECO:0000259" key="8">
    <source>
        <dbReference type="Pfam" id="PF00931"/>
    </source>
</evidence>
<keyword evidence="3" id="KW-0677">Repeat</keyword>
<proteinExistence type="inferred from homology"/>
<dbReference type="FunFam" id="1.10.10.10:FF:000322">
    <property type="entry name" value="Probable disease resistance protein At1g63360"/>
    <property type="match status" value="1"/>
</dbReference>
<evidence type="ECO:0000259" key="11">
    <source>
        <dbReference type="Pfam" id="PF23598"/>
    </source>
</evidence>
<dbReference type="InterPro" id="IPR032675">
    <property type="entry name" value="LRR_dom_sf"/>
</dbReference>
<dbReference type="Pfam" id="PF00931">
    <property type="entry name" value="NB-ARC"/>
    <property type="match status" value="1"/>
</dbReference>
<dbReference type="InterPro" id="IPR055414">
    <property type="entry name" value="LRR_R13L4/SHOC2-like"/>
</dbReference>
<evidence type="ECO:0000313" key="13">
    <source>
        <dbReference type="Proteomes" id="UP001190926"/>
    </source>
</evidence>
<evidence type="ECO:0000259" key="9">
    <source>
        <dbReference type="Pfam" id="PF18052"/>
    </source>
</evidence>
<comment type="similarity">
    <text evidence="1">Belongs to the disease resistance NB-LRR family.</text>
</comment>
<dbReference type="PANTHER" id="PTHR23155">
    <property type="entry name" value="DISEASE RESISTANCE PROTEIN RP"/>
    <property type="match status" value="1"/>
</dbReference>
<evidence type="ECO:0000256" key="4">
    <source>
        <dbReference type="ARBA" id="ARBA00022741"/>
    </source>
</evidence>
<dbReference type="Gene3D" id="3.40.50.300">
    <property type="entry name" value="P-loop containing nucleotide triphosphate hydrolases"/>
    <property type="match status" value="1"/>
</dbReference>
<evidence type="ECO:0000256" key="6">
    <source>
        <dbReference type="ARBA" id="ARBA00022840"/>
    </source>
</evidence>
<organism evidence="12 13">
    <name type="scientific">Perilla frutescens var. hirtella</name>
    <name type="common">Perilla citriodora</name>
    <name type="synonym">Perilla setoyensis</name>
    <dbReference type="NCBI Taxonomy" id="608512"/>
    <lineage>
        <taxon>Eukaryota</taxon>
        <taxon>Viridiplantae</taxon>
        <taxon>Streptophyta</taxon>
        <taxon>Embryophyta</taxon>
        <taxon>Tracheophyta</taxon>
        <taxon>Spermatophyta</taxon>
        <taxon>Magnoliopsida</taxon>
        <taxon>eudicotyledons</taxon>
        <taxon>Gunneridae</taxon>
        <taxon>Pentapetalae</taxon>
        <taxon>asterids</taxon>
        <taxon>lamiids</taxon>
        <taxon>Lamiales</taxon>
        <taxon>Lamiaceae</taxon>
        <taxon>Nepetoideae</taxon>
        <taxon>Elsholtzieae</taxon>
        <taxon>Perilla</taxon>
    </lineage>
</organism>
<keyword evidence="6" id="KW-0067">ATP-binding</keyword>
<protein>
    <submittedName>
        <fullName evidence="12">Uncharacterized protein</fullName>
    </submittedName>
</protein>
<dbReference type="FunFam" id="3.40.50.300:FF:001091">
    <property type="entry name" value="Probable disease resistance protein At1g61300"/>
    <property type="match status" value="1"/>
</dbReference>
<evidence type="ECO:0000256" key="2">
    <source>
        <dbReference type="ARBA" id="ARBA00022614"/>
    </source>
</evidence>
<keyword evidence="7" id="KW-0812">Transmembrane</keyword>
<keyword evidence="4" id="KW-0547">Nucleotide-binding</keyword>
<comment type="caution">
    <text evidence="12">The sequence shown here is derived from an EMBL/GenBank/DDBJ whole genome shotgun (WGS) entry which is preliminary data.</text>
</comment>
<gene>
    <name evidence="12" type="ORF">C2S53_020227</name>
</gene>
<feature type="domain" description="NB-ARC" evidence="8">
    <location>
        <begin position="165"/>
        <end position="326"/>
    </location>
</feature>
<dbReference type="Gene3D" id="1.20.5.4130">
    <property type="match status" value="1"/>
</dbReference>
<dbReference type="PRINTS" id="PR00364">
    <property type="entry name" value="DISEASERSIST"/>
</dbReference>
<dbReference type="InterPro" id="IPR044974">
    <property type="entry name" value="Disease_R_plants"/>
</dbReference>
<accession>A0AAD4P3U8</accession>
<feature type="transmembrane region" description="Helical" evidence="7">
    <location>
        <begin position="935"/>
        <end position="953"/>
    </location>
</feature>
<dbReference type="InterPro" id="IPR042197">
    <property type="entry name" value="Apaf_helical"/>
</dbReference>
<keyword evidence="13" id="KW-1185">Reference proteome</keyword>
<dbReference type="InterPro" id="IPR038005">
    <property type="entry name" value="RX-like_CC"/>
</dbReference>
<sequence>MAEAAVSVALKTIGDLLLEEGKFLLGVGGEVKALQTKLKEAKCILKDAATNQHRSECVRNWVVEMIDDSYRAEDAIAAYAVRSSSDGRRRLLSRCYSHRQLASEISDIISNLARVTNSMQEYGMRCIIDGPAESESDNQNLNWGRKTFPDFQIDDCFVGMEDELRRLVSLVSDSDHRVISVWGMGGIGKTTVARKVYNQMMQAENRCFDSFAWVCITQQCQIRTVLKDVLEQLKEVCVSSLQSDTQLIEQLCMVQRSKRCLIVIDDLWEISHWDAFKHAFLVRDLKSKILVTTRKQKVAEIGFSLELGLLDMDGAWELLKKKAFPHANIPDYFSFQEIELQSIGKEMVRKCGRLPLAVSLLGGVLSKKNCMRDWEFVNENINTSIYRGEGHDGKDNNQIDGVLSLSYEDLPYYLKLCFLYLGVLKEDESIRAGDLYRMWIAQGMISYENGHRRRGDETLMDIAELYLSELASRSLVQVEVDDGVPTKKFKSCRLHDVVRELCLSMWQKECYNVQTLKYEGGRFSTLLRDAFSRFTTRHLAIRFTRQLQLEGGHDHELTITGEEENGKYLRSLHMHNDINGSKVEFQQSVVDFRKFKSLRGLSFIRFKFEGGKLPRGITDLVHLRYLCLRSCEIDELPSSISNLVYLETLDLLLSRNIRIPNVLKKMFRLKHLLLPDYDRERIGNYRLRLDEGLDQLETLMGFNSSVHELSCVTGMKNLRRFSAYIYHGGSFSAVMNAIATNWNRLVNCVVKVRKGCQLTEMQLMQAFACPNLHVLGIYVELRNLLRECGREMIISSNLACLYLAECQIDEDPMEMLGKLPSLTELSFWERSFVGEEMTCPAFSFPRLKIFKLINLANLREWRVEEGAMPVLSELHVRNCPRLEKVPDGLSDIFSLQKLTIRGMPELSDGVSIGGRRGFPQKTQPQLNISSPILNILNYFFTFTVCLFLYLLIIN</sequence>
<dbReference type="AlphaFoldDB" id="A0AAD4P3U8"/>
<reference evidence="12 13" key="1">
    <citation type="journal article" date="2021" name="Nat. Commun.">
        <title>Incipient diploidization of the medicinal plant Perilla within 10,000 years.</title>
        <authorList>
            <person name="Zhang Y."/>
            <person name="Shen Q."/>
            <person name="Leng L."/>
            <person name="Zhang D."/>
            <person name="Chen S."/>
            <person name="Shi Y."/>
            <person name="Ning Z."/>
            <person name="Chen S."/>
        </authorList>
    </citation>
    <scope>NUCLEOTIDE SEQUENCE [LARGE SCALE GENOMIC DNA]</scope>
    <source>
        <strain evidence="13">cv. PC099</strain>
    </source>
</reference>
<dbReference type="CDD" id="cd14798">
    <property type="entry name" value="RX-CC_like"/>
    <property type="match status" value="1"/>
</dbReference>
<evidence type="ECO:0000256" key="5">
    <source>
        <dbReference type="ARBA" id="ARBA00022821"/>
    </source>
</evidence>
<dbReference type="SUPFAM" id="SSF52058">
    <property type="entry name" value="L domain-like"/>
    <property type="match status" value="1"/>
</dbReference>
<keyword evidence="7" id="KW-0472">Membrane</keyword>
<dbReference type="Pfam" id="PF23598">
    <property type="entry name" value="LRR_14"/>
    <property type="match status" value="1"/>
</dbReference>
<dbReference type="PANTHER" id="PTHR23155:SF1185">
    <property type="entry name" value="DISEASE RESISTANCE RPP8-LIKE PROTEIN 3-RELATED"/>
    <property type="match status" value="1"/>
</dbReference>
<dbReference type="SUPFAM" id="SSF52540">
    <property type="entry name" value="P-loop containing nucleoside triphosphate hydrolases"/>
    <property type="match status" value="1"/>
</dbReference>
<dbReference type="Gene3D" id="1.10.10.10">
    <property type="entry name" value="Winged helix-like DNA-binding domain superfamily/Winged helix DNA-binding domain"/>
    <property type="match status" value="1"/>
</dbReference>
<dbReference type="Pfam" id="PF23559">
    <property type="entry name" value="WHD_DRP"/>
    <property type="match status" value="1"/>
</dbReference>